<proteinExistence type="predicted"/>
<gene>
    <name evidence="1" type="ORF">BIW11_12405</name>
</gene>
<evidence type="ECO:0000313" key="1">
    <source>
        <dbReference type="EMBL" id="OQR69204.1"/>
    </source>
</evidence>
<dbReference type="InParanoid" id="A0A1V9X6T2"/>
<keyword evidence="2" id="KW-1185">Reference proteome</keyword>
<dbReference type="EMBL" id="MNPL01021866">
    <property type="protein sequence ID" value="OQR69204.1"/>
    <property type="molecule type" value="Genomic_DNA"/>
</dbReference>
<protein>
    <submittedName>
        <fullName evidence="1">Uncharacterized protein</fullName>
    </submittedName>
</protein>
<sequence>MNFIADDCLFFLDDSRLFFTRLFSVNENALTRRVPSPPLPFCDLHELGLWSDSYQKRRAMRCSDGRSHSCMALHYGRPLLRRPTDEAELQGGCRHTREQQILSDTNLFKPLYRQRCGFLGSQASRFRWRS</sequence>
<reference evidence="1 2" key="1">
    <citation type="journal article" date="2017" name="Gigascience">
        <title>Draft genome of the honey bee ectoparasitic mite, Tropilaelaps mercedesae, is shaped by the parasitic life history.</title>
        <authorList>
            <person name="Dong X."/>
            <person name="Armstrong S.D."/>
            <person name="Xia D."/>
            <person name="Makepeace B.L."/>
            <person name="Darby A.C."/>
            <person name="Kadowaki T."/>
        </authorList>
    </citation>
    <scope>NUCLEOTIDE SEQUENCE [LARGE SCALE GENOMIC DNA]</scope>
    <source>
        <strain evidence="1">Wuxi-XJTLU</strain>
    </source>
</reference>
<dbReference type="Proteomes" id="UP000192247">
    <property type="component" value="Unassembled WGS sequence"/>
</dbReference>
<evidence type="ECO:0000313" key="2">
    <source>
        <dbReference type="Proteomes" id="UP000192247"/>
    </source>
</evidence>
<organism evidence="1 2">
    <name type="scientific">Tropilaelaps mercedesae</name>
    <dbReference type="NCBI Taxonomy" id="418985"/>
    <lineage>
        <taxon>Eukaryota</taxon>
        <taxon>Metazoa</taxon>
        <taxon>Ecdysozoa</taxon>
        <taxon>Arthropoda</taxon>
        <taxon>Chelicerata</taxon>
        <taxon>Arachnida</taxon>
        <taxon>Acari</taxon>
        <taxon>Parasitiformes</taxon>
        <taxon>Mesostigmata</taxon>
        <taxon>Gamasina</taxon>
        <taxon>Dermanyssoidea</taxon>
        <taxon>Laelapidae</taxon>
        <taxon>Tropilaelaps</taxon>
    </lineage>
</organism>
<comment type="caution">
    <text evidence="1">The sequence shown here is derived from an EMBL/GenBank/DDBJ whole genome shotgun (WGS) entry which is preliminary data.</text>
</comment>
<dbReference type="AlphaFoldDB" id="A0A1V9X6T2"/>
<accession>A0A1V9X6T2</accession>
<name>A0A1V9X6T2_9ACAR</name>